<sequence length="102" mass="11355">TFTFTQGQYPIVVSHQVINRSQQNWQGQMFGQLKRDNSEDPGKSSQGIFTLGTFLGGAWGTPDSHYNKLKFANFSEEKLNADAKGGWGAIVQHYFVSAWIPG</sequence>
<feature type="non-terminal residue" evidence="14">
    <location>
        <position position="1"/>
    </location>
</feature>
<evidence type="ECO:0000256" key="2">
    <source>
        <dbReference type="ARBA" id="ARBA00010527"/>
    </source>
</evidence>
<comment type="subcellular location">
    <subcellularLocation>
        <location evidence="1">Cell membrane</location>
        <topology evidence="1">Multi-pass membrane protein</topology>
    </subcellularLocation>
</comment>
<evidence type="ECO:0000313" key="15">
    <source>
        <dbReference type="Proteomes" id="UP001447374"/>
    </source>
</evidence>
<evidence type="ECO:0000256" key="1">
    <source>
        <dbReference type="ARBA" id="ARBA00004651"/>
    </source>
</evidence>
<dbReference type="Gene3D" id="2.70.98.90">
    <property type="match status" value="1"/>
</dbReference>
<evidence type="ECO:0000256" key="3">
    <source>
        <dbReference type="ARBA" id="ARBA00015325"/>
    </source>
</evidence>
<keyword evidence="8" id="KW-1133">Transmembrane helix</keyword>
<reference evidence="14 15" key="1">
    <citation type="submission" date="2024-06" db="EMBL/GenBank/DDBJ databases">
        <title>Fanconibacter daqui strain Q02 whole shotgun sequencing project.</title>
        <authorList>
            <person name="Rodrigues J.W.A."/>
            <person name="Viana L.C."/>
            <person name="Vieira E.C."/>
            <person name="Souza F.O.L."/>
            <person name="Alegria O.C."/>
            <person name="Patroca S."/>
            <person name="Cruz A.C.R."/>
            <person name="Nunes A.R.C."/>
        </authorList>
    </citation>
    <scope>NUCLEOTIDE SEQUENCE [LARGE SCALE GENOMIC DNA]</scope>
    <source>
        <strain evidence="14 15">Q02</strain>
    </source>
</reference>
<organism evidence="14 15">
    <name type="scientific">Franconibacter daqui</name>
    <dbReference type="NCBI Taxonomy" id="2047724"/>
    <lineage>
        <taxon>Bacteria</taxon>
        <taxon>Pseudomonadati</taxon>
        <taxon>Pseudomonadota</taxon>
        <taxon>Gammaproteobacteria</taxon>
        <taxon>Enterobacterales</taxon>
        <taxon>Enterobacteriaceae</taxon>
        <taxon>Franconibacter</taxon>
    </lineage>
</organism>
<evidence type="ECO:0000259" key="13">
    <source>
        <dbReference type="Pfam" id="PF14849"/>
    </source>
</evidence>
<keyword evidence="5" id="KW-1003">Cell membrane</keyword>
<gene>
    <name evidence="14" type="primary">yidC</name>
    <name evidence="14" type="ORF">ABQG75_22655</name>
</gene>
<dbReference type="RefSeq" id="WP_349951953.1">
    <property type="nucleotide sequence ID" value="NZ_JBEHGX010000227.1"/>
</dbReference>
<keyword evidence="9" id="KW-0472">Membrane</keyword>
<evidence type="ECO:0000256" key="8">
    <source>
        <dbReference type="ARBA" id="ARBA00022989"/>
    </source>
</evidence>
<comment type="similarity">
    <text evidence="2">Belongs to the OXA1/ALB3/YidC family. Type 1 subfamily.</text>
</comment>
<evidence type="ECO:0000256" key="4">
    <source>
        <dbReference type="ARBA" id="ARBA00022448"/>
    </source>
</evidence>
<keyword evidence="10" id="KW-0143">Chaperone</keyword>
<evidence type="ECO:0000256" key="11">
    <source>
        <dbReference type="ARBA" id="ARBA00033245"/>
    </source>
</evidence>
<evidence type="ECO:0000256" key="9">
    <source>
        <dbReference type="ARBA" id="ARBA00023136"/>
    </source>
</evidence>
<feature type="non-terminal residue" evidence="14">
    <location>
        <position position="102"/>
    </location>
</feature>
<evidence type="ECO:0000256" key="10">
    <source>
        <dbReference type="ARBA" id="ARBA00023186"/>
    </source>
</evidence>
<keyword evidence="7" id="KW-0653">Protein transport</keyword>
<keyword evidence="6" id="KW-0812">Transmembrane</keyword>
<keyword evidence="15" id="KW-1185">Reference proteome</keyword>
<name>A0ABV1PUG8_9ENTR</name>
<evidence type="ECO:0000256" key="12">
    <source>
        <dbReference type="ARBA" id="ARBA00033342"/>
    </source>
</evidence>
<dbReference type="CDD" id="cd19961">
    <property type="entry name" value="EcYidC-like_peri"/>
    <property type="match status" value="1"/>
</dbReference>
<proteinExistence type="inferred from homology"/>
<evidence type="ECO:0000313" key="14">
    <source>
        <dbReference type="EMBL" id="MER0128485.1"/>
    </source>
</evidence>
<comment type="caution">
    <text evidence="14">The sequence shown here is derived from an EMBL/GenBank/DDBJ whole genome shotgun (WGS) entry which is preliminary data.</text>
</comment>
<dbReference type="InterPro" id="IPR038221">
    <property type="entry name" value="YidC_periplasmic_sf"/>
</dbReference>
<dbReference type="Proteomes" id="UP001447374">
    <property type="component" value="Unassembled WGS sequence"/>
</dbReference>
<evidence type="ECO:0000256" key="7">
    <source>
        <dbReference type="ARBA" id="ARBA00022927"/>
    </source>
</evidence>
<dbReference type="InterPro" id="IPR028053">
    <property type="entry name" value="Membr_insert_YidC_N"/>
</dbReference>
<protein>
    <recommendedName>
        <fullName evidence="3">Membrane protein insertase YidC</fullName>
    </recommendedName>
    <alternativeName>
        <fullName evidence="12">Foldase YidC</fullName>
    </alternativeName>
    <alternativeName>
        <fullName evidence="11">Membrane integrase YidC</fullName>
    </alternativeName>
</protein>
<feature type="domain" description="Membrane insertase YidC N-terminal" evidence="13">
    <location>
        <begin position="1"/>
        <end position="101"/>
    </location>
</feature>
<dbReference type="InterPro" id="IPR001708">
    <property type="entry name" value="YidC/ALB3/OXA1/COX18"/>
</dbReference>
<dbReference type="NCBIfam" id="TIGR03593">
    <property type="entry name" value="yidC_nterm"/>
    <property type="match status" value="1"/>
</dbReference>
<accession>A0ABV1PUG8</accession>
<dbReference type="EMBL" id="JBEHGX010000227">
    <property type="protein sequence ID" value="MER0128485.1"/>
    <property type="molecule type" value="Genomic_DNA"/>
</dbReference>
<dbReference type="PRINTS" id="PR00701">
    <property type="entry name" value="60KDINNERMP"/>
</dbReference>
<evidence type="ECO:0000256" key="6">
    <source>
        <dbReference type="ARBA" id="ARBA00022692"/>
    </source>
</evidence>
<evidence type="ECO:0000256" key="5">
    <source>
        <dbReference type="ARBA" id="ARBA00022475"/>
    </source>
</evidence>
<dbReference type="Pfam" id="PF14849">
    <property type="entry name" value="YidC_periplas"/>
    <property type="match status" value="1"/>
</dbReference>
<keyword evidence="4" id="KW-0813">Transport</keyword>